<comment type="caution">
    <text evidence="7">The sequence shown here is derived from an EMBL/GenBank/DDBJ whole genome shotgun (WGS) entry which is preliminary data.</text>
</comment>
<dbReference type="Gene3D" id="3.30.70.580">
    <property type="entry name" value="Pseudouridine synthase I, catalytic domain, N-terminal subdomain"/>
    <property type="match status" value="1"/>
</dbReference>
<comment type="catalytic activity">
    <reaction evidence="4">
        <text>uridine(38/39/40) in tRNA = pseudouridine(38/39/40) in tRNA</text>
        <dbReference type="Rhea" id="RHEA:22376"/>
        <dbReference type="Rhea" id="RHEA-COMP:10085"/>
        <dbReference type="Rhea" id="RHEA-COMP:10087"/>
        <dbReference type="ChEBI" id="CHEBI:65314"/>
        <dbReference type="ChEBI" id="CHEBI:65315"/>
        <dbReference type="EC" id="5.4.99.12"/>
    </reaction>
</comment>
<evidence type="ECO:0000259" key="6">
    <source>
        <dbReference type="Pfam" id="PF01416"/>
    </source>
</evidence>
<evidence type="ECO:0000256" key="4">
    <source>
        <dbReference type="RuleBase" id="RU003792"/>
    </source>
</evidence>
<dbReference type="GO" id="GO:0160147">
    <property type="term" value="F:tRNA pseudouridine(38-40) synthase activity"/>
    <property type="evidence" value="ECO:0007669"/>
    <property type="project" value="UniProtKB-EC"/>
</dbReference>
<organism evidence="7 8">
    <name type="scientific">Lentinula lateritia</name>
    <dbReference type="NCBI Taxonomy" id="40482"/>
    <lineage>
        <taxon>Eukaryota</taxon>
        <taxon>Fungi</taxon>
        <taxon>Dikarya</taxon>
        <taxon>Basidiomycota</taxon>
        <taxon>Agaricomycotina</taxon>
        <taxon>Agaricomycetes</taxon>
        <taxon>Agaricomycetidae</taxon>
        <taxon>Agaricales</taxon>
        <taxon>Marasmiineae</taxon>
        <taxon>Omphalotaceae</taxon>
        <taxon>Lentinula</taxon>
    </lineage>
</organism>
<comment type="similarity">
    <text evidence="1 4">Belongs to the tRNA pseudouridine synthase TruA family.</text>
</comment>
<dbReference type="InterPro" id="IPR020094">
    <property type="entry name" value="TruA/RsuA/RluB/E/F_N"/>
</dbReference>
<dbReference type="GO" id="GO:0005634">
    <property type="term" value="C:nucleus"/>
    <property type="evidence" value="ECO:0007669"/>
    <property type="project" value="TreeGrafter"/>
</dbReference>
<dbReference type="InterPro" id="IPR001406">
    <property type="entry name" value="PsdUridine_synth_TruA"/>
</dbReference>
<dbReference type="InterPro" id="IPR020095">
    <property type="entry name" value="PsdUridine_synth_TruA_C"/>
</dbReference>
<dbReference type="FunFam" id="3.30.70.580:FF:000017">
    <property type="entry name" value="Related to DEG1-pseudouridine synthase"/>
    <property type="match status" value="1"/>
</dbReference>
<dbReference type="InterPro" id="IPR020097">
    <property type="entry name" value="PsdUridine_synth_TruA_a/b_dom"/>
</dbReference>
<dbReference type="Proteomes" id="UP001150238">
    <property type="component" value="Unassembled WGS sequence"/>
</dbReference>
<dbReference type="AlphaFoldDB" id="A0A9W8ZRD8"/>
<feature type="region of interest" description="Disordered" evidence="5">
    <location>
        <begin position="26"/>
        <end position="51"/>
    </location>
</feature>
<dbReference type="Gene3D" id="3.30.70.660">
    <property type="entry name" value="Pseudouridine synthase I, catalytic domain, C-terminal subdomain"/>
    <property type="match status" value="1"/>
</dbReference>
<dbReference type="GO" id="GO:1990481">
    <property type="term" value="P:mRNA pseudouridine synthesis"/>
    <property type="evidence" value="ECO:0007669"/>
    <property type="project" value="TreeGrafter"/>
</dbReference>
<evidence type="ECO:0000313" key="7">
    <source>
        <dbReference type="EMBL" id="KAJ4464749.1"/>
    </source>
</evidence>
<dbReference type="InterPro" id="IPR020103">
    <property type="entry name" value="PsdUridine_synth_cat_dom_sf"/>
</dbReference>
<dbReference type="GO" id="GO:0005737">
    <property type="term" value="C:cytoplasm"/>
    <property type="evidence" value="ECO:0007669"/>
    <property type="project" value="TreeGrafter"/>
</dbReference>
<dbReference type="HAMAP" id="MF_00171">
    <property type="entry name" value="TruA"/>
    <property type="match status" value="1"/>
</dbReference>
<evidence type="ECO:0000256" key="5">
    <source>
        <dbReference type="SAM" id="MobiDB-lite"/>
    </source>
</evidence>
<proteinExistence type="inferred from homology"/>
<evidence type="ECO:0000256" key="1">
    <source>
        <dbReference type="ARBA" id="ARBA00009375"/>
    </source>
</evidence>
<dbReference type="PANTHER" id="PTHR11142:SF5">
    <property type="entry name" value="TRNA PSEUDOURIDINE(38_39) SYNTHASE"/>
    <property type="match status" value="1"/>
</dbReference>
<evidence type="ECO:0000256" key="3">
    <source>
        <dbReference type="ARBA" id="ARBA00023235"/>
    </source>
</evidence>
<dbReference type="PANTHER" id="PTHR11142">
    <property type="entry name" value="PSEUDOURIDYLATE SYNTHASE"/>
    <property type="match status" value="1"/>
</dbReference>
<dbReference type="EC" id="5.4.99.12" evidence="4"/>
<feature type="domain" description="Pseudouridine synthase I TruA alpha/beta" evidence="6">
    <location>
        <begin position="215"/>
        <end position="342"/>
    </location>
</feature>
<accession>A0A9W8ZRD8</accession>
<dbReference type="NCBIfam" id="TIGR00071">
    <property type="entry name" value="hisT_truA"/>
    <property type="match status" value="1"/>
</dbReference>
<sequence length="479" mass="53622">MSSSSYENWSREELIAHIKGLEGRTNAAGVRDKTHTENPLSASPAPQTSQFDFASHPRRKIALKFCYSGWEYNGLAYQLKPTPLPTVEGVIFDALTRAKLIDPAAGYDGCGWEKCGRTDRGVSAAGQVISLWVRSALNDEEEDTPALLSSPSPPRTSRPELDYVAILNRILPHTIRILAWSPVSTTFSARFACRCRHYKYFFSSEHLDIPKMRDAASRLLGLHDFRNLCKLDTAKQITVFDRKILRADIDPVDPSTSTDSSSMYVLNLIGTAFLYHQVRHIMAILLLVGRGLEQPSVVTSLLNTKEGAEQSRPGESLAVVDSKPEYQMADALPLMLWDCIYSDEDVDWRIDGHEPDSDQSNSSTEDGRGIYHLLHSIQSRSAVYLALNQHFLAAASLFFPKPWATTKEGIMGIRYGGRVMIEAPLGAGTSRKLQHYVPLLKRKRLDPVDVANERWRNGKGFRRDQRKMVVTIEDDSVIG</sequence>
<feature type="compositionally biased region" description="Polar residues" evidence="5">
    <location>
        <begin position="37"/>
        <end position="51"/>
    </location>
</feature>
<gene>
    <name evidence="7" type="ORF">C8J55DRAFT_441878</name>
</gene>
<evidence type="ECO:0000256" key="2">
    <source>
        <dbReference type="ARBA" id="ARBA00022694"/>
    </source>
</evidence>
<evidence type="ECO:0000313" key="8">
    <source>
        <dbReference type="Proteomes" id="UP001150238"/>
    </source>
</evidence>
<dbReference type="Pfam" id="PF01416">
    <property type="entry name" value="PseudoU_synth_1"/>
    <property type="match status" value="1"/>
</dbReference>
<reference evidence="7" key="2">
    <citation type="journal article" date="2023" name="Proc. Natl. Acad. Sci. U.S.A.">
        <title>A global phylogenomic analysis of the shiitake genus Lentinula.</title>
        <authorList>
            <person name="Sierra-Patev S."/>
            <person name="Min B."/>
            <person name="Naranjo-Ortiz M."/>
            <person name="Looney B."/>
            <person name="Konkel Z."/>
            <person name="Slot J.C."/>
            <person name="Sakamoto Y."/>
            <person name="Steenwyk J.L."/>
            <person name="Rokas A."/>
            <person name="Carro J."/>
            <person name="Camarero S."/>
            <person name="Ferreira P."/>
            <person name="Molpeceres G."/>
            <person name="Ruiz-Duenas F.J."/>
            <person name="Serrano A."/>
            <person name="Henrissat B."/>
            <person name="Drula E."/>
            <person name="Hughes K.W."/>
            <person name="Mata J.L."/>
            <person name="Ishikawa N.K."/>
            <person name="Vargas-Isla R."/>
            <person name="Ushijima S."/>
            <person name="Smith C.A."/>
            <person name="Donoghue J."/>
            <person name="Ahrendt S."/>
            <person name="Andreopoulos W."/>
            <person name="He G."/>
            <person name="LaButti K."/>
            <person name="Lipzen A."/>
            <person name="Ng V."/>
            <person name="Riley R."/>
            <person name="Sandor L."/>
            <person name="Barry K."/>
            <person name="Martinez A.T."/>
            <person name="Xiao Y."/>
            <person name="Gibbons J.G."/>
            <person name="Terashima K."/>
            <person name="Grigoriev I.V."/>
            <person name="Hibbett D."/>
        </authorList>
    </citation>
    <scope>NUCLEOTIDE SEQUENCE</scope>
    <source>
        <strain evidence="7">Sp2 HRB7682 ss15</strain>
    </source>
</reference>
<keyword evidence="3 4" id="KW-0413">Isomerase</keyword>
<dbReference type="GO" id="GO:0003723">
    <property type="term" value="F:RNA binding"/>
    <property type="evidence" value="ECO:0007669"/>
    <property type="project" value="InterPro"/>
</dbReference>
<dbReference type="EMBL" id="JANVFS010000056">
    <property type="protein sequence ID" value="KAJ4464749.1"/>
    <property type="molecule type" value="Genomic_DNA"/>
</dbReference>
<name>A0A9W8ZRD8_9AGAR</name>
<dbReference type="GO" id="GO:0031119">
    <property type="term" value="P:tRNA pseudouridine synthesis"/>
    <property type="evidence" value="ECO:0007669"/>
    <property type="project" value="TreeGrafter"/>
</dbReference>
<reference evidence="7" key="1">
    <citation type="submission" date="2022-08" db="EMBL/GenBank/DDBJ databases">
        <authorList>
            <consortium name="DOE Joint Genome Institute"/>
            <person name="Min B."/>
            <person name="Riley R."/>
            <person name="Sierra-Patev S."/>
            <person name="Naranjo-Ortiz M."/>
            <person name="Looney B."/>
            <person name="Konkel Z."/>
            <person name="Slot J.C."/>
            <person name="Sakamoto Y."/>
            <person name="Steenwyk J.L."/>
            <person name="Rokas A."/>
            <person name="Carro J."/>
            <person name="Camarero S."/>
            <person name="Ferreira P."/>
            <person name="Molpeceres G."/>
            <person name="Ruiz-Duenas F.J."/>
            <person name="Serrano A."/>
            <person name="Henrissat B."/>
            <person name="Drula E."/>
            <person name="Hughes K.W."/>
            <person name="Mata J.L."/>
            <person name="Ishikawa N.K."/>
            <person name="Vargas-Isla R."/>
            <person name="Ushijima S."/>
            <person name="Smith C.A."/>
            <person name="Ahrendt S."/>
            <person name="Andreopoulos W."/>
            <person name="He G."/>
            <person name="Labutti K."/>
            <person name="Lipzen A."/>
            <person name="Ng V."/>
            <person name="Sandor L."/>
            <person name="Barry K."/>
            <person name="Martinez A.T."/>
            <person name="Xiao Y."/>
            <person name="Gibbons J.G."/>
            <person name="Terashima K."/>
            <person name="Hibbett D.S."/>
            <person name="Grigoriev I.V."/>
        </authorList>
    </citation>
    <scope>NUCLEOTIDE SEQUENCE</scope>
    <source>
        <strain evidence="7">Sp2 HRB7682 ss15</strain>
    </source>
</reference>
<dbReference type="SUPFAM" id="SSF55120">
    <property type="entry name" value="Pseudouridine synthase"/>
    <property type="match status" value="1"/>
</dbReference>
<keyword evidence="2 4" id="KW-0819">tRNA processing</keyword>
<protein>
    <recommendedName>
        <fullName evidence="4">tRNA pseudouridine synthase</fullName>
        <ecNumber evidence="4">5.4.99.12</ecNumber>
    </recommendedName>
</protein>